<dbReference type="Proteomes" id="UP001464555">
    <property type="component" value="Unassembled WGS sequence"/>
</dbReference>
<dbReference type="EMBL" id="JBBYHR010000004">
    <property type="protein sequence ID" value="MEL1244431.1"/>
    <property type="molecule type" value="Genomic_DNA"/>
</dbReference>
<dbReference type="InterPro" id="IPR036170">
    <property type="entry name" value="YezG-like_sf"/>
</dbReference>
<accession>A0ABU9HWA1</accession>
<gene>
    <name evidence="1" type="ORF">AAEO56_09180</name>
</gene>
<proteinExistence type="predicted"/>
<dbReference type="RefSeq" id="WP_341696748.1">
    <property type="nucleotide sequence ID" value="NZ_JBBYHR010000004.1"/>
</dbReference>
<name>A0ABU9HWA1_9FLAO</name>
<evidence type="ECO:0000313" key="1">
    <source>
        <dbReference type="EMBL" id="MEL1244431.1"/>
    </source>
</evidence>
<sequence length="141" mass="16260">MEAIESKLNKIITTVISNIPSAGWENFSLNICALNKMLSMEAFYEEKGAFISFDPEARGEDIMMEFKSLREIMYNVSPNKGAWYSASFTITNDHKLQAHFNYDDKPEFTYEPSKEKFIDDLNVFPREKALIPDWLDAIVNS</sequence>
<dbReference type="SUPFAM" id="SSF160424">
    <property type="entry name" value="BH3703-like"/>
    <property type="match status" value="1"/>
</dbReference>
<organism evidence="1 2">
    <name type="scientific">Flavobacterium arundinis</name>
    <dbReference type="NCBI Taxonomy" id="3139143"/>
    <lineage>
        <taxon>Bacteria</taxon>
        <taxon>Pseudomonadati</taxon>
        <taxon>Bacteroidota</taxon>
        <taxon>Flavobacteriia</taxon>
        <taxon>Flavobacteriales</taxon>
        <taxon>Flavobacteriaceae</taxon>
        <taxon>Flavobacterium</taxon>
    </lineage>
</organism>
<reference evidence="1 2" key="1">
    <citation type="submission" date="2024-04" db="EMBL/GenBank/DDBJ databases">
        <title>Flavobacterium sp. DGU11 16S ribosomal RNA gene Genome sequencing and assembly.</title>
        <authorList>
            <person name="Park S."/>
        </authorList>
    </citation>
    <scope>NUCLEOTIDE SEQUENCE [LARGE SCALE GENOMIC DNA]</scope>
    <source>
        <strain evidence="1 2">DGU11</strain>
    </source>
</reference>
<dbReference type="Gene3D" id="3.30.500.20">
    <property type="entry name" value="BH3703-like domains"/>
    <property type="match status" value="1"/>
</dbReference>
<evidence type="ECO:0000313" key="2">
    <source>
        <dbReference type="Proteomes" id="UP001464555"/>
    </source>
</evidence>
<keyword evidence="2" id="KW-1185">Reference proteome</keyword>
<comment type="caution">
    <text evidence="1">The sequence shown here is derived from an EMBL/GenBank/DDBJ whole genome shotgun (WGS) entry which is preliminary data.</text>
</comment>
<protein>
    <submittedName>
        <fullName evidence="1">Immunity protein YezG family protein</fullName>
    </submittedName>
</protein>